<dbReference type="InterPro" id="IPR027073">
    <property type="entry name" value="5_3_exoribonuclease"/>
</dbReference>
<dbReference type="AlphaFoldDB" id="A0A7S1ZSH2"/>
<name>A0A7S1ZSH2_9STRA</name>
<evidence type="ECO:0000256" key="3">
    <source>
        <dbReference type="SAM" id="MobiDB-lite"/>
    </source>
</evidence>
<dbReference type="GO" id="GO:0003723">
    <property type="term" value="F:RNA binding"/>
    <property type="evidence" value="ECO:0007669"/>
    <property type="project" value="TreeGrafter"/>
</dbReference>
<sequence>MGIKGLNSWISSSFPGVIVDAPNPPFRQGGYKGKNARRRRPPNKIQNSYDHVLIDANEIVHQAFRRSSTENQVFRYIVRRLDKVFQNYPPRISALIALDGPGPNAKMLEQRKRRIHVALKSGRDEEAKIVGSAEYERRKAQAVESGGIWPPPTKSRRRQKKRLDTLRITPGTGFMLRLRKVLEWYAANFCSWGGGGHRQRPLVFVSGADVPGEGEIKLLEHLHDSLGWTSSSCSAGGNSQPQSFLLVGSDADLLLLGLAAGVPRCDVLTTDGNGNNKLFKVNVLCRRLVSNLGGCALPRSKSSGAGLYELDFLVISFLQGNDYLPKLRGVNPQRYLKNLVNILKEERWQGQHLLNIRDGTIVEVNLSLLVALVKGGGNNGTKRRCGADIAKDEELSYGMEDTIDAAGADHVEDASGMKRGPDPNQYLTCLAWCAAMYLTGTCPDYTMAYQYRKAPTATELARFQNSEPNPQPFYEIQSGTKATPLPADVFSLCLLPGAAKEHIPFPLQSLMDEDGPLSDIFHNSIPLPSGLVPRITEAVESLGKAHWKQEDLMSVALGQIFVFGSLHWNQEVGTGRHPFLVASNKALTPWKNVYPFPFSQANNRTNDRNTGLIGCMSIGPNTKGSPLQKWAWDPTHSNHQKQITQNSCQSGDMSGISTPISVSSSTQNRVSIDNQTTAPVTSKRKRARKASKKSPSKTRCRFCLSGTCSFGEECRFSHDNLAQTIASTRFFKLYTCTIW</sequence>
<protein>
    <recommendedName>
        <fullName evidence="4">C3H1-type domain-containing protein</fullName>
    </recommendedName>
</protein>
<dbReference type="Gene3D" id="2.30.30.1190">
    <property type="match status" value="1"/>
</dbReference>
<accession>A0A7S1ZSH2</accession>
<feature type="domain" description="C3H1-type" evidence="4">
    <location>
        <begin position="694"/>
        <end position="721"/>
    </location>
</feature>
<feature type="region of interest" description="Disordered" evidence="3">
    <location>
        <begin position="660"/>
        <end position="693"/>
    </location>
</feature>
<dbReference type="InterPro" id="IPR004859">
    <property type="entry name" value="Xrn1_N"/>
</dbReference>
<keyword evidence="2" id="KW-0862">Zinc</keyword>
<evidence type="ECO:0000259" key="4">
    <source>
        <dbReference type="PROSITE" id="PS50103"/>
    </source>
</evidence>
<dbReference type="GO" id="GO:0004534">
    <property type="term" value="F:5'-3' RNA exonuclease activity"/>
    <property type="evidence" value="ECO:0007669"/>
    <property type="project" value="TreeGrafter"/>
</dbReference>
<dbReference type="Gene3D" id="3.40.50.12390">
    <property type="match status" value="1"/>
</dbReference>
<dbReference type="PANTHER" id="PTHR12341:SF7">
    <property type="entry name" value="5'-3' EXORIBONUCLEASE 1"/>
    <property type="match status" value="1"/>
</dbReference>
<dbReference type="GO" id="GO:0008270">
    <property type="term" value="F:zinc ion binding"/>
    <property type="evidence" value="ECO:0007669"/>
    <property type="project" value="UniProtKB-KW"/>
</dbReference>
<feature type="compositionally biased region" description="Basic residues" evidence="3">
    <location>
        <begin position="682"/>
        <end position="693"/>
    </location>
</feature>
<dbReference type="GO" id="GO:0000956">
    <property type="term" value="P:nuclear-transcribed mRNA catabolic process"/>
    <property type="evidence" value="ECO:0007669"/>
    <property type="project" value="TreeGrafter"/>
</dbReference>
<feature type="compositionally biased region" description="Polar residues" evidence="3">
    <location>
        <begin position="667"/>
        <end position="680"/>
    </location>
</feature>
<dbReference type="EMBL" id="HBGN01031173">
    <property type="protein sequence ID" value="CAD9347796.1"/>
    <property type="molecule type" value="Transcribed_RNA"/>
</dbReference>
<evidence type="ECO:0000313" key="5">
    <source>
        <dbReference type="EMBL" id="CAD9347796.1"/>
    </source>
</evidence>
<dbReference type="GO" id="GO:0005634">
    <property type="term" value="C:nucleus"/>
    <property type="evidence" value="ECO:0007669"/>
    <property type="project" value="TreeGrafter"/>
</dbReference>
<dbReference type="PANTHER" id="PTHR12341">
    <property type="entry name" value="5'-&gt;3' EXORIBONUCLEASE"/>
    <property type="match status" value="1"/>
</dbReference>
<reference evidence="5" key="1">
    <citation type="submission" date="2021-01" db="EMBL/GenBank/DDBJ databases">
        <authorList>
            <person name="Corre E."/>
            <person name="Pelletier E."/>
            <person name="Niang G."/>
            <person name="Scheremetjew M."/>
            <person name="Finn R."/>
            <person name="Kale V."/>
            <person name="Holt S."/>
            <person name="Cochrane G."/>
            <person name="Meng A."/>
            <person name="Brown T."/>
            <person name="Cohen L."/>
        </authorList>
    </citation>
    <scope>NUCLEOTIDE SEQUENCE</scope>
    <source>
        <strain evidence="5">Pop2</strain>
    </source>
</reference>
<feature type="zinc finger region" description="C3H1-type" evidence="2">
    <location>
        <begin position="694"/>
        <end position="721"/>
    </location>
</feature>
<keyword evidence="2" id="KW-0863">Zinc-finger</keyword>
<evidence type="ECO:0000256" key="2">
    <source>
        <dbReference type="PROSITE-ProRule" id="PRU00723"/>
    </source>
</evidence>
<dbReference type="PROSITE" id="PS50103">
    <property type="entry name" value="ZF_C3H1"/>
    <property type="match status" value="1"/>
</dbReference>
<proteinExistence type="inferred from homology"/>
<dbReference type="Pfam" id="PF03159">
    <property type="entry name" value="XRN_N"/>
    <property type="match status" value="1"/>
</dbReference>
<dbReference type="InterPro" id="IPR000571">
    <property type="entry name" value="Znf_CCCH"/>
</dbReference>
<evidence type="ECO:0000256" key="1">
    <source>
        <dbReference type="ARBA" id="ARBA00038299"/>
    </source>
</evidence>
<comment type="similarity">
    <text evidence="1">Belongs to the 5'-3' exonuclease family.</text>
</comment>
<organism evidence="5">
    <name type="scientific">Ditylum brightwellii</name>
    <dbReference type="NCBI Taxonomy" id="49249"/>
    <lineage>
        <taxon>Eukaryota</taxon>
        <taxon>Sar</taxon>
        <taxon>Stramenopiles</taxon>
        <taxon>Ochrophyta</taxon>
        <taxon>Bacillariophyta</taxon>
        <taxon>Mediophyceae</taxon>
        <taxon>Lithodesmiophycidae</taxon>
        <taxon>Lithodesmiales</taxon>
        <taxon>Lithodesmiaceae</taxon>
        <taxon>Ditylum</taxon>
    </lineage>
</organism>
<gene>
    <name evidence="5" type="ORF">DBRI1063_LOCUS20071</name>
</gene>
<keyword evidence="2" id="KW-0479">Metal-binding</keyword>